<gene>
    <name evidence="7" type="ORF">GCM10010909_30700</name>
</gene>
<reference evidence="8" key="1">
    <citation type="journal article" date="2019" name="Int. J. Syst. Evol. Microbiol.">
        <title>The Global Catalogue of Microorganisms (GCM) 10K type strain sequencing project: providing services to taxonomists for standard genome sequencing and annotation.</title>
        <authorList>
            <consortium name="The Broad Institute Genomics Platform"/>
            <consortium name="The Broad Institute Genome Sequencing Center for Infectious Disease"/>
            <person name="Wu L."/>
            <person name="Ma J."/>
        </authorList>
    </citation>
    <scope>NUCLEOTIDE SEQUENCE [LARGE SCALE GENOMIC DNA]</scope>
    <source>
        <strain evidence="8">NBRC 112502</strain>
    </source>
</reference>
<keyword evidence="1" id="KW-0805">Transcription regulation</keyword>
<dbReference type="SUPFAM" id="SSF48498">
    <property type="entry name" value="Tetracyclin repressor-like, C-terminal domain"/>
    <property type="match status" value="1"/>
</dbReference>
<dbReference type="InterPro" id="IPR009057">
    <property type="entry name" value="Homeodomain-like_sf"/>
</dbReference>
<keyword evidence="2 4" id="KW-0238">DNA-binding</keyword>
<evidence type="ECO:0000256" key="3">
    <source>
        <dbReference type="ARBA" id="ARBA00023163"/>
    </source>
</evidence>
<evidence type="ECO:0000256" key="1">
    <source>
        <dbReference type="ARBA" id="ARBA00023015"/>
    </source>
</evidence>
<evidence type="ECO:0000256" key="5">
    <source>
        <dbReference type="SAM" id="MobiDB-lite"/>
    </source>
</evidence>
<dbReference type="SUPFAM" id="SSF46689">
    <property type="entry name" value="Homeodomain-like"/>
    <property type="match status" value="1"/>
</dbReference>
<dbReference type="InterPro" id="IPR001647">
    <property type="entry name" value="HTH_TetR"/>
</dbReference>
<keyword evidence="8" id="KW-1185">Reference proteome</keyword>
<dbReference type="EMBL" id="BSOS01000088">
    <property type="protein sequence ID" value="GLR68389.1"/>
    <property type="molecule type" value="Genomic_DNA"/>
</dbReference>
<evidence type="ECO:0000256" key="2">
    <source>
        <dbReference type="ARBA" id="ARBA00023125"/>
    </source>
</evidence>
<dbReference type="Pfam" id="PF00440">
    <property type="entry name" value="TetR_N"/>
    <property type="match status" value="1"/>
</dbReference>
<dbReference type="InterPro" id="IPR050109">
    <property type="entry name" value="HTH-type_TetR-like_transc_reg"/>
</dbReference>
<accession>A0ABQ6A851</accession>
<keyword evidence="3" id="KW-0804">Transcription</keyword>
<dbReference type="PROSITE" id="PS50977">
    <property type="entry name" value="HTH_TETR_2"/>
    <property type="match status" value="1"/>
</dbReference>
<dbReference type="RefSeq" id="WP_284259235.1">
    <property type="nucleotide sequence ID" value="NZ_BSOS01000088.1"/>
</dbReference>
<feature type="region of interest" description="Disordered" evidence="5">
    <location>
        <begin position="1"/>
        <end position="25"/>
    </location>
</feature>
<evidence type="ECO:0000259" key="6">
    <source>
        <dbReference type="PROSITE" id="PS50977"/>
    </source>
</evidence>
<protein>
    <submittedName>
        <fullName evidence="7">Transcriptional regulator, TetR</fullName>
    </submittedName>
</protein>
<dbReference type="PANTHER" id="PTHR30055">
    <property type="entry name" value="HTH-TYPE TRANSCRIPTIONAL REGULATOR RUTR"/>
    <property type="match status" value="1"/>
</dbReference>
<comment type="caution">
    <text evidence="7">The sequence shown here is derived from an EMBL/GenBank/DDBJ whole genome shotgun (WGS) entry which is preliminary data.</text>
</comment>
<dbReference type="Gene3D" id="1.10.357.10">
    <property type="entry name" value="Tetracycline Repressor, domain 2"/>
    <property type="match status" value="1"/>
</dbReference>
<evidence type="ECO:0000313" key="7">
    <source>
        <dbReference type="EMBL" id="GLR68389.1"/>
    </source>
</evidence>
<name>A0ABQ6A851_9PROT</name>
<dbReference type="InterPro" id="IPR036271">
    <property type="entry name" value="Tet_transcr_reg_TetR-rel_C_sf"/>
</dbReference>
<dbReference type="PANTHER" id="PTHR30055:SF234">
    <property type="entry name" value="HTH-TYPE TRANSCRIPTIONAL REGULATOR BETI"/>
    <property type="match status" value="1"/>
</dbReference>
<sequence>MQNTDLDNPAPAAAKISRPRGRPSNDAVGVVREDVVLDLAFNTFAQRGYEGTTLRELAKELGVSHNLINVRFGSKADLWRRAVDAHIARVAPPVMAAFDEPGLDDKTRLAELIHRLCRWTAENPDFVGLLHTEGRRATWRLDYLANAYAMPFKEKLSALLASIANQRPVRDISASALMAVLVEGVGFYFASGPLLIRMGEADEISPDKTSRQIDTFAAFILSGLLP</sequence>
<proteinExistence type="predicted"/>
<dbReference type="Proteomes" id="UP001156641">
    <property type="component" value="Unassembled WGS sequence"/>
</dbReference>
<feature type="DNA-binding region" description="H-T-H motif" evidence="4">
    <location>
        <begin position="53"/>
        <end position="72"/>
    </location>
</feature>
<organism evidence="7 8">
    <name type="scientific">Acidocella aquatica</name>
    <dbReference type="NCBI Taxonomy" id="1922313"/>
    <lineage>
        <taxon>Bacteria</taxon>
        <taxon>Pseudomonadati</taxon>
        <taxon>Pseudomonadota</taxon>
        <taxon>Alphaproteobacteria</taxon>
        <taxon>Acetobacterales</taxon>
        <taxon>Acidocellaceae</taxon>
        <taxon>Acidocella</taxon>
    </lineage>
</organism>
<evidence type="ECO:0000313" key="8">
    <source>
        <dbReference type="Proteomes" id="UP001156641"/>
    </source>
</evidence>
<evidence type="ECO:0000256" key="4">
    <source>
        <dbReference type="PROSITE-ProRule" id="PRU00335"/>
    </source>
</evidence>
<feature type="domain" description="HTH tetR-type" evidence="6">
    <location>
        <begin position="30"/>
        <end position="90"/>
    </location>
</feature>